<reference evidence="1" key="1">
    <citation type="submission" date="2019-12" db="EMBL/GenBank/DDBJ databases">
        <authorList>
            <person name="zhang j."/>
            <person name="sun C.M."/>
        </authorList>
    </citation>
    <scope>NUCLEOTIDE SEQUENCE</scope>
    <source>
        <strain evidence="1">NS-1</strain>
    </source>
</reference>
<name>A0A8A7KCM5_9FIRM</name>
<dbReference type="EMBL" id="CP046640">
    <property type="protein sequence ID" value="QTL97358.1"/>
    <property type="molecule type" value="Genomic_DNA"/>
</dbReference>
<accession>A0A8A7KCM5</accession>
<evidence type="ECO:0000313" key="2">
    <source>
        <dbReference type="Proteomes" id="UP000665020"/>
    </source>
</evidence>
<proteinExistence type="predicted"/>
<dbReference type="KEGG" id="ifn:GM661_04830"/>
<dbReference type="Proteomes" id="UP000665020">
    <property type="component" value="Chromosome"/>
</dbReference>
<protein>
    <submittedName>
        <fullName evidence="1">Uncharacterized protein</fullName>
    </submittedName>
</protein>
<organism evidence="1 2">
    <name type="scientific">Iocasia fonsfrigidae</name>
    <dbReference type="NCBI Taxonomy" id="2682810"/>
    <lineage>
        <taxon>Bacteria</taxon>
        <taxon>Bacillati</taxon>
        <taxon>Bacillota</taxon>
        <taxon>Clostridia</taxon>
        <taxon>Halanaerobiales</taxon>
        <taxon>Halanaerobiaceae</taxon>
        <taxon>Iocasia</taxon>
    </lineage>
</organism>
<dbReference type="AlphaFoldDB" id="A0A8A7KCM5"/>
<evidence type="ECO:0000313" key="1">
    <source>
        <dbReference type="EMBL" id="QTL97358.1"/>
    </source>
</evidence>
<gene>
    <name evidence="1" type="ORF">GM661_04830</name>
</gene>
<dbReference type="RefSeq" id="WP_125988705.1">
    <property type="nucleotide sequence ID" value="NZ_CP046640.1"/>
</dbReference>
<sequence length="164" mass="17156">MLKRSLILVLVFVFILNLGVSAKEVELKSGTIIFVETTSMLDPDQLQVGDNVSLIVSSDVLVNNTVVIEAGSPVIATVTSSKESGLIGMAGKLGLNISSVEAVDGTYVALSGSKMVEGKDSTVASAGLSLLICPLFALMKGEDAKIPANTRIEARVISTYQINI</sequence>
<keyword evidence="2" id="KW-1185">Reference proteome</keyword>